<organism evidence="1 2">
    <name type="scientific">Dehalococcoides mccartyi</name>
    <dbReference type="NCBI Taxonomy" id="61435"/>
    <lineage>
        <taxon>Bacteria</taxon>
        <taxon>Bacillati</taxon>
        <taxon>Chloroflexota</taxon>
        <taxon>Dehalococcoidia</taxon>
        <taxon>Dehalococcoidales</taxon>
        <taxon>Dehalococcoidaceae</taxon>
        <taxon>Dehalococcoides</taxon>
    </lineage>
</organism>
<reference evidence="1 2" key="1">
    <citation type="journal article" date="2015" name="Sci. Rep.">
        <title>A comparative genomics and reductive dehalogenase gene transcription study of two chloroethene-respiring bacteria, Dehalococcoides mccartyi strains MB and 11a.</title>
        <authorList>
            <person name="Low A."/>
            <person name="Shen Z."/>
            <person name="Cheng D."/>
            <person name="Rogers M.J."/>
            <person name="Lee P.K."/>
            <person name="He J."/>
        </authorList>
    </citation>
    <scope>NUCLEOTIDE SEQUENCE [LARGE SCALE GENOMIC DNA]</scope>
    <source>
        <strain evidence="1 2">MB</strain>
    </source>
</reference>
<dbReference type="OrthoDB" id="9791535at2"/>
<evidence type="ECO:0008006" key="3">
    <source>
        <dbReference type="Google" id="ProtNLM"/>
    </source>
</evidence>
<proteinExistence type="predicted"/>
<dbReference type="EMBL" id="JGYD01000027">
    <property type="protein sequence ID" value="KSV16310.1"/>
    <property type="molecule type" value="Genomic_DNA"/>
</dbReference>
<protein>
    <recommendedName>
        <fullName evidence="3">C_GCAxxG_C_C family protein</fullName>
    </recommendedName>
</protein>
<dbReference type="RefSeq" id="WP_058292922.1">
    <property type="nucleotide sequence ID" value="NZ_JGYD01000027.1"/>
</dbReference>
<dbReference type="InterPro" id="IPR010181">
    <property type="entry name" value="CGCAxxGCC_motif"/>
</dbReference>
<dbReference type="InterPro" id="IPR036280">
    <property type="entry name" value="Multihaem_cyt_sf"/>
</dbReference>
<comment type="caution">
    <text evidence="1">The sequence shown here is derived from an EMBL/GenBank/DDBJ whole genome shotgun (WGS) entry which is preliminary data.</text>
</comment>
<dbReference type="SUPFAM" id="SSF48695">
    <property type="entry name" value="Multiheme cytochromes"/>
    <property type="match status" value="1"/>
</dbReference>
<dbReference type="PATRIC" id="fig|61435.5.peg.1275"/>
<name>A0A0V8LXN4_9CHLR</name>
<evidence type="ECO:0000313" key="2">
    <source>
        <dbReference type="Proteomes" id="UP000053577"/>
    </source>
</evidence>
<dbReference type="Pfam" id="PF09719">
    <property type="entry name" value="C_GCAxxG_C_C"/>
    <property type="match status" value="1"/>
</dbReference>
<sequence>MSDTAVSAQSLHEQGFNCAQSILGAFAPSLGIETGTAFKLASAFGGGMAGRGDSCGVISGGLMVIGLKFGQTSAEDKAAREKCNRLGREYIKQFETRFGATACRELIKCNIGTPEGAKLIKEKGLREGLCSNLVYSGAQMLSTLIEQA</sequence>
<dbReference type="NCBIfam" id="TIGR01909">
    <property type="entry name" value="C_GCAxxG_C_C"/>
    <property type="match status" value="1"/>
</dbReference>
<accession>A0A0V8LXN4</accession>
<dbReference type="AlphaFoldDB" id="A0A0V8LXN4"/>
<gene>
    <name evidence="1" type="ORF">DA01_06465</name>
</gene>
<dbReference type="Proteomes" id="UP000053577">
    <property type="component" value="Unassembled WGS sequence"/>
</dbReference>
<evidence type="ECO:0000313" key="1">
    <source>
        <dbReference type="EMBL" id="KSV16310.1"/>
    </source>
</evidence>